<dbReference type="Gramene" id="ONK63961">
    <property type="protein sequence ID" value="ONK63961"/>
    <property type="gene ID" value="A4U43_C07F20690"/>
</dbReference>
<proteinExistence type="predicted"/>
<dbReference type="EMBL" id="CM007387">
    <property type="protein sequence ID" value="ONK63961.1"/>
    <property type="molecule type" value="Genomic_DNA"/>
</dbReference>
<evidence type="ECO:0000313" key="1">
    <source>
        <dbReference type="EMBL" id="ONK63961.1"/>
    </source>
</evidence>
<evidence type="ECO:0000313" key="2">
    <source>
        <dbReference type="Proteomes" id="UP000243459"/>
    </source>
</evidence>
<dbReference type="Proteomes" id="UP000243459">
    <property type="component" value="Chromosome 7"/>
</dbReference>
<dbReference type="AlphaFoldDB" id="A0A5P1EGY7"/>
<keyword evidence="2" id="KW-1185">Reference proteome</keyword>
<sequence length="122" mass="13659">MSKPSPPRSEMLLDRGAEINRLQQELAQIKDNQEDEIPLLRCLAELLSIEKETLERIVKNQLIACHGGVAVGEEVPLEELVGQGLKSCLFEGPMDRHNHFGHDGTHDPEVSHVFDENAPLFL</sequence>
<name>A0A5P1EGY7_ASPOF</name>
<accession>A0A5P1EGY7</accession>
<gene>
    <name evidence="1" type="ORF">A4U43_C07F20690</name>
</gene>
<organism evidence="1 2">
    <name type="scientific">Asparagus officinalis</name>
    <name type="common">Garden asparagus</name>
    <dbReference type="NCBI Taxonomy" id="4686"/>
    <lineage>
        <taxon>Eukaryota</taxon>
        <taxon>Viridiplantae</taxon>
        <taxon>Streptophyta</taxon>
        <taxon>Embryophyta</taxon>
        <taxon>Tracheophyta</taxon>
        <taxon>Spermatophyta</taxon>
        <taxon>Magnoliopsida</taxon>
        <taxon>Liliopsida</taxon>
        <taxon>Asparagales</taxon>
        <taxon>Asparagaceae</taxon>
        <taxon>Asparagoideae</taxon>
        <taxon>Asparagus</taxon>
    </lineage>
</organism>
<reference evidence="2" key="1">
    <citation type="journal article" date="2017" name="Nat. Commun.">
        <title>The asparagus genome sheds light on the origin and evolution of a young Y chromosome.</title>
        <authorList>
            <person name="Harkess A."/>
            <person name="Zhou J."/>
            <person name="Xu C."/>
            <person name="Bowers J.E."/>
            <person name="Van der Hulst R."/>
            <person name="Ayyampalayam S."/>
            <person name="Mercati F."/>
            <person name="Riccardi P."/>
            <person name="McKain M.R."/>
            <person name="Kakrana A."/>
            <person name="Tang H."/>
            <person name="Ray J."/>
            <person name="Groenendijk J."/>
            <person name="Arikit S."/>
            <person name="Mathioni S.M."/>
            <person name="Nakano M."/>
            <person name="Shan H."/>
            <person name="Telgmann-Rauber A."/>
            <person name="Kanno A."/>
            <person name="Yue Z."/>
            <person name="Chen H."/>
            <person name="Li W."/>
            <person name="Chen Y."/>
            <person name="Xu X."/>
            <person name="Zhang Y."/>
            <person name="Luo S."/>
            <person name="Chen H."/>
            <person name="Gao J."/>
            <person name="Mao Z."/>
            <person name="Pires J.C."/>
            <person name="Luo M."/>
            <person name="Kudrna D."/>
            <person name="Wing R.A."/>
            <person name="Meyers B.C."/>
            <person name="Yi K."/>
            <person name="Kong H."/>
            <person name="Lavrijsen P."/>
            <person name="Sunseri F."/>
            <person name="Falavigna A."/>
            <person name="Ye Y."/>
            <person name="Leebens-Mack J.H."/>
            <person name="Chen G."/>
        </authorList>
    </citation>
    <scope>NUCLEOTIDE SEQUENCE [LARGE SCALE GENOMIC DNA]</scope>
    <source>
        <strain evidence="2">cv. DH0086</strain>
    </source>
</reference>
<protein>
    <submittedName>
        <fullName evidence="1">Uncharacterized protein</fullName>
    </submittedName>
</protein>